<dbReference type="GO" id="GO:0005794">
    <property type="term" value="C:Golgi apparatus"/>
    <property type="evidence" value="ECO:0007669"/>
    <property type="project" value="UniProtKB-SubCell"/>
</dbReference>
<keyword evidence="17" id="KW-0130">Cell adhesion</keyword>
<comment type="subcellular location">
    <subcellularLocation>
        <location evidence="6">Apical cell membrane</location>
    </subcellularLocation>
    <subcellularLocation>
        <location evidence="9">Cell membrane</location>
        <topology evidence="9">Multi-pass membrane protein</topology>
    </subcellularLocation>
    <subcellularLocation>
        <location evidence="8">Golgi apparatus</location>
    </subcellularLocation>
    <subcellularLocation>
        <location evidence="7">Membrane raft</location>
    </subcellularLocation>
</comment>
<keyword evidence="26" id="KW-0449">Lipoprotein</keyword>
<comment type="catalytic activity">
    <reaction evidence="4">
        <text>tetradecanoate(out) = tetradecanoate(in)</text>
        <dbReference type="Rhea" id="RHEA:45252"/>
        <dbReference type="ChEBI" id="CHEBI:30807"/>
    </reaction>
    <physiologicalReaction direction="left-to-right" evidence="4">
        <dbReference type="Rhea" id="RHEA:45253"/>
    </physiologicalReaction>
</comment>
<evidence type="ECO:0000256" key="31">
    <source>
        <dbReference type="ARBA" id="ARBA00032780"/>
    </source>
</evidence>
<evidence type="ECO:0000256" key="9">
    <source>
        <dbReference type="ARBA" id="ARBA00004651"/>
    </source>
</evidence>
<evidence type="ECO:0000256" key="12">
    <source>
        <dbReference type="ARBA" id="ARBA00022448"/>
    </source>
</evidence>
<dbReference type="GO" id="GO:0150094">
    <property type="term" value="P:amyloid-beta clearance by cellular catabolic process"/>
    <property type="evidence" value="ECO:0007669"/>
    <property type="project" value="TreeGrafter"/>
</dbReference>
<evidence type="ECO:0000256" key="15">
    <source>
        <dbReference type="ARBA" id="ARBA00022692"/>
    </source>
</evidence>
<keyword evidence="15" id="KW-0812">Transmembrane</keyword>
<proteinExistence type="inferred from homology"/>
<evidence type="ECO:0000256" key="25">
    <source>
        <dbReference type="ARBA" id="ARBA00023180"/>
    </source>
</evidence>
<dbReference type="PRINTS" id="PR01610">
    <property type="entry name" value="CD36ANTIGEN"/>
</dbReference>
<evidence type="ECO:0000256" key="22">
    <source>
        <dbReference type="ARBA" id="ARBA00023139"/>
    </source>
</evidence>
<protein>
    <recommendedName>
        <fullName evidence="11">Platelet glycoprotein 4</fullName>
    </recommendedName>
    <alternativeName>
        <fullName evidence="31">Glycoprotein IIIb</fullName>
    </alternativeName>
    <alternativeName>
        <fullName evidence="29">PAS IV</fullName>
    </alternativeName>
    <alternativeName>
        <fullName evidence="30">PAS-4</fullName>
    </alternativeName>
    <alternativeName>
        <fullName evidence="28">Platelet glycoprotein IV</fullName>
    </alternativeName>
</protein>
<comment type="caution">
    <text evidence="32">The sequence shown here is derived from an EMBL/GenBank/DDBJ whole genome shotgun (WGS) entry which is preliminary data.</text>
</comment>
<dbReference type="InterPro" id="IPR002159">
    <property type="entry name" value="CD36_fam"/>
</dbReference>
<dbReference type="GO" id="GO:0007155">
    <property type="term" value="P:cell adhesion"/>
    <property type="evidence" value="ECO:0007669"/>
    <property type="project" value="UniProtKB-KW"/>
</dbReference>
<dbReference type="PANTHER" id="PTHR11923">
    <property type="entry name" value="SCAVENGER RECEPTOR CLASS B TYPE-1 SR-B1"/>
    <property type="match status" value="1"/>
</dbReference>
<comment type="similarity">
    <text evidence="10">Belongs to the CD36 family.</text>
</comment>
<evidence type="ECO:0000256" key="28">
    <source>
        <dbReference type="ARBA" id="ARBA00029966"/>
    </source>
</evidence>
<keyword evidence="16" id="KW-0832">Ubl conjugation</keyword>
<evidence type="ECO:0000256" key="24">
    <source>
        <dbReference type="ARBA" id="ARBA00023170"/>
    </source>
</evidence>
<dbReference type="GO" id="GO:0005044">
    <property type="term" value="F:scavenger receptor activity"/>
    <property type="evidence" value="ECO:0007669"/>
    <property type="project" value="TreeGrafter"/>
</dbReference>
<evidence type="ECO:0000256" key="13">
    <source>
        <dbReference type="ARBA" id="ARBA00022475"/>
    </source>
</evidence>
<keyword evidence="12" id="KW-0813">Transport</keyword>
<sequence>MSCCNRRCGLIAGAVLGALVAVLGGILIPLGNSIIQGTVEKEAVIEPGTTAYETWSAAGTKVYRQFWFFDVKNPLEVLQHGARPVVKEKGPYTYITRYLAKDNVTFNPNETVSFVLPQGAIFEPSMSVGPEEDNITSLNLGVAGAYSIVPVELHSALEMLMKLSKSSLFQYRTVKELLWGYPDPLLKDTIGLFAPYNDTYDGTYNVFTGKDDISKVGTIDNWRGLRNLQFWNDSYCDMINGTDASSFPPFVDKKKPLYFFSSDICRSVSASYEKTVNLKGIEV</sequence>
<dbReference type="AlphaFoldDB" id="A0A8S4AZJ7"/>
<dbReference type="GO" id="GO:0005041">
    <property type="term" value="F:low-density lipoprotein particle receptor activity"/>
    <property type="evidence" value="ECO:0007669"/>
    <property type="project" value="TreeGrafter"/>
</dbReference>
<dbReference type="GO" id="GO:0009986">
    <property type="term" value="C:cell surface"/>
    <property type="evidence" value="ECO:0007669"/>
    <property type="project" value="TreeGrafter"/>
</dbReference>
<keyword evidence="19" id="KW-0333">Golgi apparatus</keyword>
<dbReference type="GO" id="GO:0030169">
    <property type="term" value="F:low-density lipoprotein particle binding"/>
    <property type="evidence" value="ECO:0007669"/>
    <property type="project" value="TreeGrafter"/>
</dbReference>
<evidence type="ECO:0000256" key="4">
    <source>
        <dbReference type="ARBA" id="ARBA00000996"/>
    </source>
</evidence>
<evidence type="ECO:0000256" key="6">
    <source>
        <dbReference type="ARBA" id="ARBA00004221"/>
    </source>
</evidence>
<dbReference type="OrthoDB" id="195015at2759"/>
<organism evidence="32 33">
    <name type="scientific">Menidia menidia</name>
    <name type="common">Atlantic silverside</name>
    <dbReference type="NCBI Taxonomy" id="238744"/>
    <lineage>
        <taxon>Eukaryota</taxon>
        <taxon>Metazoa</taxon>
        <taxon>Chordata</taxon>
        <taxon>Craniata</taxon>
        <taxon>Vertebrata</taxon>
        <taxon>Euteleostomi</taxon>
        <taxon>Actinopterygii</taxon>
        <taxon>Neopterygii</taxon>
        <taxon>Teleostei</taxon>
        <taxon>Neoteleostei</taxon>
        <taxon>Acanthomorphata</taxon>
        <taxon>Ovalentaria</taxon>
        <taxon>Atherinomorphae</taxon>
        <taxon>Atheriniformes</taxon>
        <taxon>Atherinopsidae</taxon>
        <taxon>Menidiinae</taxon>
        <taxon>Menidia</taxon>
    </lineage>
</organism>
<evidence type="ECO:0000256" key="3">
    <source>
        <dbReference type="ARBA" id="ARBA00000934"/>
    </source>
</evidence>
<evidence type="ECO:0000256" key="17">
    <source>
        <dbReference type="ARBA" id="ARBA00022889"/>
    </source>
</evidence>
<evidence type="ECO:0000256" key="19">
    <source>
        <dbReference type="ARBA" id="ARBA00023034"/>
    </source>
</evidence>
<evidence type="ECO:0000256" key="5">
    <source>
        <dbReference type="ARBA" id="ARBA00001892"/>
    </source>
</evidence>
<evidence type="ECO:0000256" key="1">
    <source>
        <dbReference type="ARBA" id="ARBA00000542"/>
    </source>
</evidence>
<accession>A0A8S4AZJ7</accession>
<evidence type="ECO:0000256" key="11">
    <source>
        <dbReference type="ARBA" id="ARBA00020772"/>
    </source>
</evidence>
<keyword evidence="24" id="KW-0675">Receptor</keyword>
<keyword evidence="18" id="KW-1133">Transmembrane helix</keyword>
<comment type="catalytic activity">
    <reaction evidence="1">
        <text>(9Z,12Z)-octadecadienoate(out) = (9Z,12Z)-octadecadienoate(in)</text>
        <dbReference type="Rhea" id="RHEA:45264"/>
        <dbReference type="ChEBI" id="CHEBI:30245"/>
    </reaction>
    <physiologicalReaction direction="left-to-right" evidence="1">
        <dbReference type="Rhea" id="RHEA:45265"/>
    </physiologicalReaction>
</comment>
<evidence type="ECO:0000256" key="27">
    <source>
        <dbReference type="ARBA" id="ARBA00023949"/>
    </source>
</evidence>
<comment type="catalytic activity">
    <reaction evidence="3">
        <text>hexadecanoate(out) = hexadecanoate(in)</text>
        <dbReference type="Rhea" id="RHEA:45256"/>
        <dbReference type="ChEBI" id="CHEBI:7896"/>
    </reaction>
    <physiologicalReaction direction="left-to-right" evidence="3">
        <dbReference type="Rhea" id="RHEA:45257"/>
    </physiologicalReaction>
</comment>
<keyword evidence="20" id="KW-0445">Lipid transport</keyword>
<dbReference type="GO" id="GO:0019915">
    <property type="term" value="P:lipid storage"/>
    <property type="evidence" value="ECO:0007669"/>
    <property type="project" value="TreeGrafter"/>
</dbReference>
<name>A0A8S4AZJ7_9TELE</name>
<evidence type="ECO:0000256" key="10">
    <source>
        <dbReference type="ARBA" id="ARBA00010532"/>
    </source>
</evidence>
<evidence type="ECO:0000256" key="14">
    <source>
        <dbReference type="ARBA" id="ARBA00022499"/>
    </source>
</evidence>
<dbReference type="PANTHER" id="PTHR11923:SF12">
    <property type="entry name" value="PLATELET GLYCOPROTEIN 4"/>
    <property type="match status" value="1"/>
</dbReference>
<dbReference type="InterPro" id="IPR005428">
    <property type="entry name" value="CD36/SCARB1/SNMP1"/>
</dbReference>
<keyword evidence="22" id="KW-0564">Palmitate</keyword>
<evidence type="ECO:0000256" key="7">
    <source>
        <dbReference type="ARBA" id="ARBA00004285"/>
    </source>
</evidence>
<evidence type="ECO:0000256" key="18">
    <source>
        <dbReference type="ARBA" id="ARBA00022989"/>
    </source>
</evidence>
<keyword evidence="23" id="KW-1015">Disulfide bond</keyword>
<evidence type="ECO:0000256" key="21">
    <source>
        <dbReference type="ARBA" id="ARBA00023136"/>
    </source>
</evidence>
<evidence type="ECO:0000256" key="30">
    <source>
        <dbReference type="ARBA" id="ARBA00032188"/>
    </source>
</evidence>
<keyword evidence="14" id="KW-1017">Isopeptide bond</keyword>
<gene>
    <name evidence="32" type="ORF">MMEN_LOCUS11297</name>
</gene>
<dbReference type="Pfam" id="PF01130">
    <property type="entry name" value="CD36"/>
    <property type="match status" value="1"/>
</dbReference>
<evidence type="ECO:0000256" key="20">
    <source>
        <dbReference type="ARBA" id="ARBA00023055"/>
    </source>
</evidence>
<dbReference type="GO" id="GO:0042953">
    <property type="term" value="P:lipoprotein transport"/>
    <property type="evidence" value="ECO:0007669"/>
    <property type="project" value="TreeGrafter"/>
</dbReference>
<evidence type="ECO:0000256" key="29">
    <source>
        <dbReference type="ARBA" id="ARBA00031821"/>
    </source>
</evidence>
<dbReference type="Proteomes" id="UP000677803">
    <property type="component" value="Unassembled WGS sequence"/>
</dbReference>
<evidence type="ECO:0000256" key="2">
    <source>
        <dbReference type="ARBA" id="ARBA00000626"/>
    </source>
</evidence>
<dbReference type="GO" id="GO:0034383">
    <property type="term" value="P:low-density lipoprotein particle clearance"/>
    <property type="evidence" value="ECO:0007669"/>
    <property type="project" value="TreeGrafter"/>
</dbReference>
<evidence type="ECO:0000256" key="26">
    <source>
        <dbReference type="ARBA" id="ARBA00023288"/>
    </source>
</evidence>
<evidence type="ECO:0000256" key="8">
    <source>
        <dbReference type="ARBA" id="ARBA00004555"/>
    </source>
</evidence>
<dbReference type="GO" id="GO:0016324">
    <property type="term" value="C:apical plasma membrane"/>
    <property type="evidence" value="ECO:0007669"/>
    <property type="project" value="UniProtKB-SubCell"/>
</dbReference>
<dbReference type="PRINTS" id="PR01609">
    <property type="entry name" value="CD36FAMILY"/>
</dbReference>
<evidence type="ECO:0000256" key="16">
    <source>
        <dbReference type="ARBA" id="ARBA00022843"/>
    </source>
</evidence>
<comment type="catalytic activity">
    <reaction evidence="5">
        <text>butanoate(out) = butanoate(in)</text>
        <dbReference type="Rhea" id="RHEA:45248"/>
        <dbReference type="ChEBI" id="CHEBI:17968"/>
    </reaction>
    <physiologicalReaction direction="left-to-right" evidence="5">
        <dbReference type="Rhea" id="RHEA:45249"/>
    </physiologicalReaction>
</comment>
<evidence type="ECO:0000256" key="23">
    <source>
        <dbReference type="ARBA" id="ARBA00023157"/>
    </source>
</evidence>
<dbReference type="GO" id="GO:0044539">
    <property type="term" value="P:long-chain fatty acid import into cell"/>
    <property type="evidence" value="ECO:0007669"/>
    <property type="project" value="TreeGrafter"/>
</dbReference>
<comment type="catalytic activity">
    <reaction evidence="2">
        <text>(9Z)-octadecenoate(out) = (9Z)-octadecenoate(in)</text>
        <dbReference type="Rhea" id="RHEA:33655"/>
        <dbReference type="ChEBI" id="CHEBI:30823"/>
    </reaction>
    <physiologicalReaction direction="left-to-right" evidence="2">
        <dbReference type="Rhea" id="RHEA:33656"/>
    </physiologicalReaction>
</comment>
<keyword evidence="21" id="KW-0472">Membrane</keyword>
<keyword evidence="33" id="KW-1185">Reference proteome</keyword>
<keyword evidence="13" id="KW-1003">Cell membrane</keyword>
<reference evidence="32" key="1">
    <citation type="submission" date="2021-05" db="EMBL/GenBank/DDBJ databases">
        <authorList>
            <person name="Tigano A."/>
        </authorList>
    </citation>
    <scope>NUCLEOTIDE SEQUENCE</scope>
</reference>
<evidence type="ECO:0000313" key="33">
    <source>
        <dbReference type="Proteomes" id="UP000677803"/>
    </source>
</evidence>
<dbReference type="EMBL" id="CAJRST010011113">
    <property type="protein sequence ID" value="CAG5927425.1"/>
    <property type="molecule type" value="Genomic_DNA"/>
</dbReference>
<dbReference type="GO" id="GO:0005901">
    <property type="term" value="C:caveola"/>
    <property type="evidence" value="ECO:0007669"/>
    <property type="project" value="TreeGrafter"/>
</dbReference>
<dbReference type="GO" id="GO:0006898">
    <property type="term" value="P:receptor-mediated endocytosis"/>
    <property type="evidence" value="ECO:0007669"/>
    <property type="project" value="TreeGrafter"/>
</dbReference>
<keyword evidence="25" id="KW-0325">Glycoprotein</keyword>
<comment type="catalytic activity">
    <reaction evidence="27">
        <text>tetracosanoate(out) = tetracosanoate(in)</text>
        <dbReference type="Rhea" id="RHEA:45260"/>
        <dbReference type="ChEBI" id="CHEBI:31014"/>
    </reaction>
    <physiologicalReaction direction="left-to-right" evidence="27">
        <dbReference type="Rhea" id="RHEA:45261"/>
    </physiologicalReaction>
</comment>
<evidence type="ECO:0000313" key="32">
    <source>
        <dbReference type="EMBL" id="CAG5927425.1"/>
    </source>
</evidence>